<comment type="caution">
    <text evidence="12">The sequence shown here is derived from an EMBL/GenBank/DDBJ whole genome shotgun (WGS) entry which is preliminary data.</text>
</comment>
<dbReference type="EMBL" id="BPQO01000024">
    <property type="protein sequence ID" value="GJD91094.1"/>
    <property type="molecule type" value="Genomic_DNA"/>
</dbReference>
<keyword evidence="4 9" id="KW-1003">Cell membrane</keyword>
<evidence type="ECO:0000256" key="2">
    <source>
        <dbReference type="ARBA" id="ARBA00009477"/>
    </source>
</evidence>
<evidence type="ECO:0000256" key="1">
    <source>
        <dbReference type="ARBA" id="ARBA00004377"/>
    </source>
</evidence>
<feature type="domain" description="AprE-like long alpha-helical hairpin" evidence="10">
    <location>
        <begin position="98"/>
        <end position="298"/>
    </location>
</feature>
<dbReference type="AlphaFoldDB" id="A0AAV4ZT64"/>
<dbReference type="Pfam" id="PF25994">
    <property type="entry name" value="HH_AprE"/>
    <property type="match status" value="1"/>
</dbReference>
<dbReference type="PRINTS" id="PR01490">
    <property type="entry name" value="RTXTOXIND"/>
</dbReference>
<comment type="subcellular location">
    <subcellularLocation>
        <location evidence="1 9">Cell inner membrane</location>
        <topology evidence="1 9">Single-pass membrane protein</topology>
    </subcellularLocation>
</comment>
<name>A0AAV4ZT64_9HYPH</name>
<keyword evidence="6" id="KW-0812">Transmembrane</keyword>
<dbReference type="GO" id="GO:0005886">
    <property type="term" value="C:plasma membrane"/>
    <property type="evidence" value="ECO:0007669"/>
    <property type="project" value="UniProtKB-SubCell"/>
</dbReference>
<evidence type="ECO:0000256" key="5">
    <source>
        <dbReference type="ARBA" id="ARBA00022519"/>
    </source>
</evidence>
<keyword evidence="5 9" id="KW-0997">Cell inner membrane</keyword>
<reference evidence="12" key="2">
    <citation type="submission" date="2021-08" db="EMBL/GenBank/DDBJ databases">
        <authorList>
            <person name="Tani A."/>
            <person name="Ola A."/>
            <person name="Ogura Y."/>
            <person name="Katsura K."/>
            <person name="Hayashi T."/>
        </authorList>
    </citation>
    <scope>NUCLEOTIDE SEQUENCE</scope>
    <source>
        <strain evidence="12">DSM 16372</strain>
    </source>
</reference>
<dbReference type="PANTHER" id="PTHR30386">
    <property type="entry name" value="MEMBRANE FUSION SUBUNIT OF EMRAB-TOLC MULTIDRUG EFFLUX PUMP"/>
    <property type="match status" value="1"/>
</dbReference>
<sequence>MVPDDMGGRWAEDVRTDTHDILSGAGRAILAAAGLFLVWSVAYPLDSAVVAEGVVIATGQNKVLQHRSGGVVAEIGARDGESVEAGTVVVRLDPIHDQAELTRLRGRLAVLDAMRQRLEAENAFAAGGDTALDGRFSLLGLRRTAEAGPAGTVGPDERLLQEQAREFERGRGAALAEIEAMVARRDAVGRRRQGLAERVAAVTAQVASLERQVAAMRPVATRGHLARKVLWDAEDQLLARRAERANLAAEESALADEVAETGSRIRQARLTDQRQTSGRLTDVIAEIGQIADQIRAAETAVRLTEVRAPVAGTVVHARHRTVGAVAAPGEVLAEIVPAGSELALKARVAPTDITHVRTGQAARAKISALNARLYDDVPALVTRVAADATSDERTGQHYFEVEVRLRPEQPGVRDLLGAGMVGQVYIEGERRTFAGYVLKPFADSLGRSFREP</sequence>
<dbReference type="InterPro" id="IPR058982">
    <property type="entry name" value="Beta-barrel_AprE"/>
</dbReference>
<accession>A0AAV4ZT64</accession>
<feature type="domain" description="AprE-like beta-barrel" evidence="11">
    <location>
        <begin position="343"/>
        <end position="427"/>
    </location>
</feature>
<comment type="similarity">
    <text evidence="2 9">Belongs to the membrane fusion protein (MFP) (TC 8.A.1) family.</text>
</comment>
<proteinExistence type="inferred from homology"/>
<evidence type="ECO:0000313" key="13">
    <source>
        <dbReference type="Proteomes" id="UP001055247"/>
    </source>
</evidence>
<dbReference type="Gene3D" id="2.40.50.100">
    <property type="match status" value="1"/>
</dbReference>
<evidence type="ECO:0000256" key="7">
    <source>
        <dbReference type="ARBA" id="ARBA00022989"/>
    </source>
</evidence>
<dbReference type="PANTHER" id="PTHR30386:SF17">
    <property type="entry name" value="ALKALINE PROTEASE SECRETION PROTEIN APRE"/>
    <property type="match status" value="1"/>
</dbReference>
<dbReference type="GO" id="GO:0015031">
    <property type="term" value="P:protein transport"/>
    <property type="evidence" value="ECO:0007669"/>
    <property type="project" value="InterPro"/>
</dbReference>
<dbReference type="InterPro" id="IPR058781">
    <property type="entry name" value="HH_AprE-like"/>
</dbReference>
<dbReference type="Proteomes" id="UP001055247">
    <property type="component" value="Unassembled WGS sequence"/>
</dbReference>
<evidence type="ECO:0000256" key="4">
    <source>
        <dbReference type="ARBA" id="ARBA00022475"/>
    </source>
</evidence>
<evidence type="ECO:0000256" key="8">
    <source>
        <dbReference type="ARBA" id="ARBA00023136"/>
    </source>
</evidence>
<dbReference type="InterPro" id="IPR050739">
    <property type="entry name" value="MFP"/>
</dbReference>
<keyword evidence="13" id="KW-1185">Reference proteome</keyword>
<dbReference type="Pfam" id="PF26002">
    <property type="entry name" value="Beta-barrel_AprE"/>
    <property type="match status" value="1"/>
</dbReference>
<organism evidence="12 13">
    <name type="scientific">Methylobacterium hispanicum</name>
    <dbReference type="NCBI Taxonomy" id="270350"/>
    <lineage>
        <taxon>Bacteria</taxon>
        <taxon>Pseudomonadati</taxon>
        <taxon>Pseudomonadota</taxon>
        <taxon>Alphaproteobacteria</taxon>
        <taxon>Hyphomicrobiales</taxon>
        <taxon>Methylobacteriaceae</taxon>
        <taxon>Methylobacterium</taxon>
    </lineage>
</organism>
<evidence type="ECO:0000259" key="11">
    <source>
        <dbReference type="Pfam" id="PF26002"/>
    </source>
</evidence>
<reference evidence="12" key="1">
    <citation type="journal article" date="2016" name="Front. Microbiol.">
        <title>Genome Sequence of the Piezophilic, Mesophilic Sulfate-Reducing Bacterium Desulfovibrio indicus J2T.</title>
        <authorList>
            <person name="Cao J."/>
            <person name="Maignien L."/>
            <person name="Shao Z."/>
            <person name="Alain K."/>
            <person name="Jebbar M."/>
        </authorList>
    </citation>
    <scope>NUCLEOTIDE SEQUENCE</scope>
    <source>
        <strain evidence="12">DSM 16372</strain>
    </source>
</reference>
<dbReference type="RefSeq" id="WP_197430446.1">
    <property type="nucleotide sequence ID" value="NZ_BPQO01000024.1"/>
</dbReference>
<protein>
    <recommendedName>
        <fullName evidence="9">Membrane fusion protein (MFP) family protein</fullName>
    </recommendedName>
</protein>
<dbReference type="InterPro" id="IPR010129">
    <property type="entry name" value="T1SS_HlyD"/>
</dbReference>
<evidence type="ECO:0000256" key="9">
    <source>
        <dbReference type="RuleBase" id="RU365093"/>
    </source>
</evidence>
<dbReference type="Gene3D" id="2.40.30.170">
    <property type="match status" value="1"/>
</dbReference>
<gene>
    <name evidence="12" type="primary">prsE_2</name>
    <name evidence="12" type="ORF">BHAOGJBA_4641</name>
</gene>
<keyword evidence="3 9" id="KW-0813">Transport</keyword>
<evidence type="ECO:0000259" key="10">
    <source>
        <dbReference type="Pfam" id="PF25994"/>
    </source>
</evidence>
<evidence type="ECO:0000256" key="3">
    <source>
        <dbReference type="ARBA" id="ARBA00022448"/>
    </source>
</evidence>
<keyword evidence="7" id="KW-1133">Transmembrane helix</keyword>
<keyword evidence="8" id="KW-0472">Membrane</keyword>
<evidence type="ECO:0000313" key="12">
    <source>
        <dbReference type="EMBL" id="GJD91094.1"/>
    </source>
</evidence>
<evidence type="ECO:0000256" key="6">
    <source>
        <dbReference type="ARBA" id="ARBA00022692"/>
    </source>
</evidence>
<dbReference type="NCBIfam" id="TIGR01843">
    <property type="entry name" value="type_I_hlyD"/>
    <property type="match status" value="1"/>
</dbReference>